<protein>
    <submittedName>
        <fullName evidence="3">Uncharacterized protein</fullName>
    </submittedName>
</protein>
<feature type="compositionally biased region" description="Basic and acidic residues" evidence="2">
    <location>
        <begin position="361"/>
        <end position="373"/>
    </location>
</feature>
<evidence type="ECO:0000313" key="4">
    <source>
        <dbReference type="Proteomes" id="UP000316079"/>
    </source>
</evidence>
<accession>A0A553R7M8</accession>
<feature type="compositionally biased region" description="Basic and acidic residues" evidence="2">
    <location>
        <begin position="1022"/>
        <end position="1043"/>
    </location>
</feature>
<feature type="compositionally biased region" description="Basic and acidic residues" evidence="2">
    <location>
        <begin position="784"/>
        <end position="796"/>
    </location>
</feature>
<feature type="region of interest" description="Disordered" evidence="2">
    <location>
        <begin position="904"/>
        <end position="960"/>
    </location>
</feature>
<dbReference type="Pfam" id="PF02466">
    <property type="entry name" value="Tim17"/>
    <property type="match status" value="1"/>
</dbReference>
<comment type="caution">
    <text evidence="3">The sequence shown here is derived from an EMBL/GenBank/DDBJ whole genome shotgun (WGS) entry which is preliminary data.</text>
</comment>
<name>A0A553R7M8_9TELE</name>
<dbReference type="GO" id="GO:0000922">
    <property type="term" value="C:spindle pole"/>
    <property type="evidence" value="ECO:0007669"/>
    <property type="project" value="InterPro"/>
</dbReference>
<feature type="compositionally biased region" description="Basic and acidic residues" evidence="2">
    <location>
        <begin position="399"/>
        <end position="439"/>
    </location>
</feature>
<dbReference type="STRING" id="623744.A0A553R7M8"/>
<dbReference type="Proteomes" id="UP000316079">
    <property type="component" value="Unassembled WGS sequence"/>
</dbReference>
<dbReference type="GO" id="GO:0005874">
    <property type="term" value="C:microtubule"/>
    <property type="evidence" value="ECO:0007669"/>
    <property type="project" value="InterPro"/>
</dbReference>
<organism evidence="3 4">
    <name type="scientific">Danionella cerebrum</name>
    <dbReference type="NCBI Taxonomy" id="2873325"/>
    <lineage>
        <taxon>Eukaryota</taxon>
        <taxon>Metazoa</taxon>
        <taxon>Chordata</taxon>
        <taxon>Craniata</taxon>
        <taxon>Vertebrata</taxon>
        <taxon>Euteleostomi</taxon>
        <taxon>Actinopterygii</taxon>
        <taxon>Neopterygii</taxon>
        <taxon>Teleostei</taxon>
        <taxon>Ostariophysi</taxon>
        <taxon>Cypriniformes</taxon>
        <taxon>Danionidae</taxon>
        <taxon>Danioninae</taxon>
        <taxon>Danionella</taxon>
    </lineage>
</organism>
<evidence type="ECO:0000256" key="2">
    <source>
        <dbReference type="SAM" id="MobiDB-lite"/>
    </source>
</evidence>
<keyword evidence="4" id="KW-1185">Reference proteome</keyword>
<dbReference type="OrthoDB" id="10044099at2759"/>
<feature type="region of interest" description="Disordered" evidence="2">
    <location>
        <begin position="718"/>
        <end position="738"/>
    </location>
</feature>
<proteinExistence type="predicted"/>
<feature type="coiled-coil region" evidence="1">
    <location>
        <begin position="558"/>
        <end position="594"/>
    </location>
</feature>
<sequence length="1107" mass="128898">MGAIGGGVFQTVKGFRNAPVGVRHRLKGSANAVRVRAPQIGGSFAAWGGLFSTIDCGLVRLRGKEDPWNSITSGAMTGAILAARSGPLAMVGSAMMGGILLALIEGFGILLTRYTAQQFQNRPESASPERRLSLMDLERTLEKKQRTVAVQNLDEAYSISSRGNLSSTHVILKLLGREATNPSFKLPFLPQRPEDSYELYLIRVEYERRKEKLLEELHELDVWRFTCERDYWERRGAALGAEHGNLINQPVLSQQPPVCPETKLPPLQTPSRGHTQTECPKPAPVSYADALKQQIAEKEERKQREREEQKKRDLKLEADKEKYNYWGRGGGGAPLRDISGNLITDLKAHLRKNAACESVARGERRPVSPKKESVSVSPAPSSVYGRGNVFEEGFTPQQRDQDQRHRDFLKLQIEEKKRRQAEEREKQRMEEEMAERRIAKERETMRKEYEEELEKKIKKDRELDERRWKQMQQREQMMVNENRRLAEQREDVPERMTTVKETNSVSPPPSPPVTASQSKAFNADNLSVSPAPSSVYGRGNVFEEGFTAQQRDQDQRHKEFLKLQIEDKKRREAEEKEKQRLKEEMAERRVAKQRACMRKQFEEEQKQRREKNGERPEDSYELYLIRVEYERRKEKLLEELHELDVWRFTCERDYWERRGAALGAEHGNLINQPVLSQQPPVCPETKLPPLQTPSRGHTQTECPKPAPVSYADALKQQIAEKEQRKQREREEQKKRDLKLEADREKYNYWGRGGGGAPLRDISGNLITDLKAHLRKNAACESVARGERRPVSPKKESVSVSPAPSSVYGRGNVFEEGFTPQQRDQDQRHRDFLKLQIEEKKRRQAEEREKQRMEEEMAERRIAKERERMRKEYEEELEKRIKKDRELDERRWKQMQQREQMMVNENRRLAEQREDVPERMTTVKETNSVSPPPSPPVTASKSKAFNADNLSVSPAPSSVYGRGNVFEEGFTAQQRDQDQRHKEFLKLQIEEKKRREAEEKEKQRLKEEMAERRVAKQRACMRKQFEEEQKQRREKNGELDEARWKQMQQKDQMINKEKRRCAGFDSNTTAGKICAEEKEKMAKAISGVRNELQSRQKQLQREMSCHRK</sequence>
<evidence type="ECO:0000256" key="1">
    <source>
        <dbReference type="SAM" id="Coils"/>
    </source>
</evidence>
<feature type="region of interest" description="Disordered" evidence="2">
    <location>
        <begin position="1086"/>
        <end position="1107"/>
    </location>
</feature>
<gene>
    <name evidence="3" type="ORF">DNTS_035014</name>
</gene>
<dbReference type="GO" id="GO:0032467">
    <property type="term" value="P:positive regulation of cytokinesis"/>
    <property type="evidence" value="ECO:0007669"/>
    <property type="project" value="InterPro"/>
</dbReference>
<feature type="compositionally biased region" description="Basic and acidic residues" evidence="2">
    <location>
        <begin position="904"/>
        <end position="921"/>
    </location>
</feature>
<feature type="compositionally biased region" description="Low complexity" evidence="2">
    <location>
        <begin position="797"/>
        <end position="806"/>
    </location>
</feature>
<feature type="compositionally biased region" description="Basic and acidic residues" evidence="2">
    <location>
        <begin position="822"/>
        <end position="859"/>
    </location>
</feature>
<dbReference type="GO" id="GO:0005813">
    <property type="term" value="C:centrosome"/>
    <property type="evidence" value="ECO:0007669"/>
    <property type="project" value="InterPro"/>
</dbReference>
<dbReference type="InterPro" id="IPR026708">
    <property type="entry name" value="CSPP1"/>
</dbReference>
<reference evidence="3 4" key="1">
    <citation type="journal article" date="2019" name="Sci. Data">
        <title>Hybrid genome assembly and annotation of Danionella translucida.</title>
        <authorList>
            <person name="Kadobianskyi M."/>
            <person name="Schulze L."/>
            <person name="Schuelke M."/>
            <person name="Judkewitz B."/>
        </authorList>
    </citation>
    <scope>NUCLEOTIDE SEQUENCE [LARGE SCALE GENOMIC DNA]</scope>
    <source>
        <strain evidence="3 4">Bolton</strain>
    </source>
</reference>
<keyword evidence="1" id="KW-0175">Coiled coil</keyword>
<evidence type="ECO:0000313" key="3">
    <source>
        <dbReference type="EMBL" id="TRY98191.1"/>
    </source>
</evidence>
<feature type="compositionally biased region" description="Basic and acidic residues" evidence="2">
    <location>
        <begin position="481"/>
        <end position="498"/>
    </location>
</feature>
<dbReference type="AlphaFoldDB" id="A0A553R7M8"/>
<feature type="region of interest" description="Disordered" evidence="2">
    <location>
        <begin position="990"/>
        <end position="1058"/>
    </location>
</feature>
<feature type="region of interest" description="Disordered" evidence="2">
    <location>
        <begin position="296"/>
        <end position="315"/>
    </location>
</feature>
<feature type="compositionally biased region" description="Low complexity" evidence="2">
    <location>
        <begin position="374"/>
        <end position="383"/>
    </location>
</feature>
<feature type="region of interest" description="Disordered" evidence="2">
    <location>
        <begin position="481"/>
        <end position="518"/>
    </location>
</feature>
<dbReference type="EMBL" id="SRMA01025184">
    <property type="protein sequence ID" value="TRY98191.1"/>
    <property type="molecule type" value="Genomic_DNA"/>
</dbReference>
<feature type="region of interest" description="Disordered" evidence="2">
    <location>
        <begin position="784"/>
        <end position="859"/>
    </location>
</feature>
<feature type="region of interest" description="Disordered" evidence="2">
    <location>
        <begin position="361"/>
        <end position="439"/>
    </location>
</feature>
<dbReference type="PANTHER" id="PTHR21616:SF2">
    <property type="entry name" value="CENTROSOME AND SPINDLE POLE-ASSOCIATED PROTEIN 1"/>
    <property type="match status" value="1"/>
</dbReference>
<feature type="compositionally biased region" description="Basic and acidic residues" evidence="2">
    <location>
        <begin position="1098"/>
        <end position="1107"/>
    </location>
</feature>
<dbReference type="PANTHER" id="PTHR21616">
    <property type="entry name" value="CENTROSOME SPINDLE POLE ASSOCIATED PROTEIN"/>
    <property type="match status" value="1"/>
</dbReference>
<feature type="compositionally biased region" description="Basic and acidic residues" evidence="2">
    <location>
        <begin position="990"/>
        <end position="1013"/>
    </location>
</feature>